<dbReference type="Proteomes" id="UP000198583">
    <property type="component" value="Unassembled WGS sequence"/>
</dbReference>
<dbReference type="InterPro" id="IPR050523">
    <property type="entry name" value="AKR_Detox_Biosynth"/>
</dbReference>
<gene>
    <name evidence="3" type="ORF">SAMN04488564_1021012</name>
</gene>
<dbReference type="FunFam" id="3.20.20.100:FF:000004">
    <property type="entry name" value="Oxidoreductase, aldo/keto reductase"/>
    <property type="match status" value="1"/>
</dbReference>
<dbReference type="InterPro" id="IPR023210">
    <property type="entry name" value="NADP_OxRdtase_dom"/>
</dbReference>
<dbReference type="GO" id="GO:0016491">
    <property type="term" value="F:oxidoreductase activity"/>
    <property type="evidence" value="ECO:0007669"/>
    <property type="project" value="UniProtKB-KW"/>
</dbReference>
<proteinExistence type="predicted"/>
<dbReference type="Pfam" id="PF00248">
    <property type="entry name" value="Aldo_ket_red"/>
    <property type="match status" value="1"/>
</dbReference>
<keyword evidence="4" id="KW-1185">Reference proteome</keyword>
<name>A0A1I6DLV6_9PSEU</name>
<dbReference type="STRING" id="84724.SAMN04488564_1021012"/>
<dbReference type="AlphaFoldDB" id="A0A1I6DLV6"/>
<dbReference type="EMBL" id="FOYL01000002">
    <property type="protein sequence ID" value="SFR06473.1"/>
    <property type="molecule type" value="Genomic_DNA"/>
</dbReference>
<accession>A0A1I6DLV6</accession>
<evidence type="ECO:0000313" key="3">
    <source>
        <dbReference type="EMBL" id="SFR06473.1"/>
    </source>
</evidence>
<organism evidence="3 4">
    <name type="scientific">Lentzea waywayandensis</name>
    <dbReference type="NCBI Taxonomy" id="84724"/>
    <lineage>
        <taxon>Bacteria</taxon>
        <taxon>Bacillati</taxon>
        <taxon>Actinomycetota</taxon>
        <taxon>Actinomycetes</taxon>
        <taxon>Pseudonocardiales</taxon>
        <taxon>Pseudonocardiaceae</taxon>
        <taxon>Lentzea</taxon>
    </lineage>
</organism>
<reference evidence="4" key="1">
    <citation type="submission" date="2016-10" db="EMBL/GenBank/DDBJ databases">
        <authorList>
            <person name="Varghese N."/>
            <person name="Submissions S."/>
        </authorList>
    </citation>
    <scope>NUCLEOTIDE SEQUENCE [LARGE SCALE GENOMIC DNA]</scope>
    <source>
        <strain evidence="4">DSM 44232</strain>
    </source>
</reference>
<evidence type="ECO:0000313" key="4">
    <source>
        <dbReference type="Proteomes" id="UP000198583"/>
    </source>
</evidence>
<dbReference type="CDD" id="cd19080">
    <property type="entry name" value="AKR_AKR9A_9B"/>
    <property type="match status" value="1"/>
</dbReference>
<dbReference type="InterPro" id="IPR036812">
    <property type="entry name" value="NAD(P)_OxRdtase_dom_sf"/>
</dbReference>
<dbReference type="PANTHER" id="PTHR43364">
    <property type="entry name" value="NADH-SPECIFIC METHYLGLYOXAL REDUCTASE-RELATED"/>
    <property type="match status" value="1"/>
</dbReference>
<evidence type="ECO:0000256" key="1">
    <source>
        <dbReference type="ARBA" id="ARBA00023002"/>
    </source>
</evidence>
<dbReference type="SUPFAM" id="SSF51430">
    <property type="entry name" value="NAD(P)-linked oxidoreductase"/>
    <property type="match status" value="1"/>
</dbReference>
<dbReference type="PANTHER" id="PTHR43364:SF4">
    <property type="entry name" value="NAD(P)-LINKED OXIDOREDUCTASE SUPERFAMILY PROTEIN"/>
    <property type="match status" value="1"/>
</dbReference>
<sequence>MQRTEPIGLGDHAAGALNLGMSLDSYITLGRSGLRVSPFTLGTMTFGEDWGWGSSPEESAKILASYVEHGGNSIDTANMYTAGHSEKIIGDFFADRPSLRDRVVIGTKFFCNLHVGDPNGGGPGRKAIVHQLEDSLRRLRTDYVDIYWLHNFDPATPVEETLRALDDQVRAGKIRYVGFSDIPAWATAEAATLARWYGWSPIIALQLCYSLLERTSEGELIPMAQAMGMGVLPWSPLAGGLLSGKHSGDRGQAPNAAEQAVIDAVTAVADEIGVPAAQVALAWLRGRPGVSSVVIGARRVDQFETNLGALDVTLSDAQCAALDEVSAPKLNFPADNNRQLAPMLQFAGATVDGRPSAVFPSLLTR</sequence>
<protein>
    <submittedName>
        <fullName evidence="3">Predicted oxidoreductase</fullName>
    </submittedName>
</protein>
<keyword evidence="1" id="KW-0560">Oxidoreductase</keyword>
<evidence type="ECO:0000259" key="2">
    <source>
        <dbReference type="Pfam" id="PF00248"/>
    </source>
</evidence>
<feature type="domain" description="NADP-dependent oxidoreductase" evidence="2">
    <location>
        <begin position="40"/>
        <end position="326"/>
    </location>
</feature>
<dbReference type="GO" id="GO:0005829">
    <property type="term" value="C:cytosol"/>
    <property type="evidence" value="ECO:0007669"/>
    <property type="project" value="TreeGrafter"/>
</dbReference>
<dbReference type="Gene3D" id="3.20.20.100">
    <property type="entry name" value="NADP-dependent oxidoreductase domain"/>
    <property type="match status" value="1"/>
</dbReference>